<sequence>MRSDRPRAIGEPMHCREIAERLGVHLQTFYKNRERYHLLDKMPRPITTGGHPRYDRAMMEAWFRRNDPRLPQLKVANDPLPPPTPASDEQWRAFLHQHYQPAE</sequence>
<protein>
    <submittedName>
        <fullName evidence="1">Putative DNA-binding transcriptional regulator AlpA</fullName>
    </submittedName>
</protein>
<dbReference type="AlphaFoldDB" id="A0A8I2C6Y1"/>
<organism evidence="1 2">
    <name type="scientific">Bradyrhizobium elkanii</name>
    <dbReference type="NCBI Taxonomy" id="29448"/>
    <lineage>
        <taxon>Bacteria</taxon>
        <taxon>Pseudomonadati</taxon>
        <taxon>Pseudomonadota</taxon>
        <taxon>Alphaproteobacteria</taxon>
        <taxon>Hyphomicrobiales</taxon>
        <taxon>Nitrobacteraceae</taxon>
        <taxon>Bradyrhizobium</taxon>
    </lineage>
</organism>
<gene>
    <name evidence="1" type="ORF">JOH49_006401</name>
</gene>
<evidence type="ECO:0000313" key="2">
    <source>
        <dbReference type="Proteomes" id="UP000673383"/>
    </source>
</evidence>
<dbReference type="GO" id="GO:0003677">
    <property type="term" value="F:DNA binding"/>
    <property type="evidence" value="ECO:0007669"/>
    <property type="project" value="UniProtKB-KW"/>
</dbReference>
<dbReference type="Proteomes" id="UP000673383">
    <property type="component" value="Unassembled WGS sequence"/>
</dbReference>
<accession>A0A8I2C6Y1</accession>
<reference evidence="1" key="1">
    <citation type="submission" date="2021-02" db="EMBL/GenBank/DDBJ databases">
        <title>Genomic Encyclopedia of Type Strains, Phase IV (KMG-V): Genome sequencing to study the core and pangenomes of soil and plant-associated prokaryotes.</title>
        <authorList>
            <person name="Whitman W."/>
        </authorList>
    </citation>
    <scope>NUCLEOTIDE SEQUENCE</scope>
    <source>
        <strain evidence="1">USDA 406</strain>
    </source>
</reference>
<comment type="caution">
    <text evidence="1">The sequence shown here is derived from an EMBL/GenBank/DDBJ whole genome shotgun (WGS) entry which is preliminary data.</text>
</comment>
<dbReference type="EMBL" id="JAFICZ010000001">
    <property type="protein sequence ID" value="MBP1296648.1"/>
    <property type="molecule type" value="Genomic_DNA"/>
</dbReference>
<name>A0A8I2C6Y1_BRAEL</name>
<dbReference type="RefSeq" id="WP_209944714.1">
    <property type="nucleotide sequence ID" value="NZ_JAFICZ010000001.1"/>
</dbReference>
<evidence type="ECO:0000313" key="1">
    <source>
        <dbReference type="EMBL" id="MBP1296648.1"/>
    </source>
</evidence>
<proteinExistence type="predicted"/>
<keyword evidence="1" id="KW-0238">DNA-binding</keyword>